<protein>
    <submittedName>
        <fullName evidence="2">BTB domain-containing protein</fullName>
    </submittedName>
</protein>
<evidence type="ECO:0000313" key="1">
    <source>
        <dbReference type="Proteomes" id="UP000887579"/>
    </source>
</evidence>
<name>A0AC34GNL4_9BILA</name>
<dbReference type="Proteomes" id="UP000887579">
    <property type="component" value="Unplaced"/>
</dbReference>
<reference evidence="2" key="1">
    <citation type="submission" date="2022-11" db="UniProtKB">
        <authorList>
            <consortium name="WormBaseParasite"/>
        </authorList>
    </citation>
    <scope>IDENTIFICATION</scope>
</reference>
<accession>A0AC34GNL4</accession>
<evidence type="ECO:0000313" key="2">
    <source>
        <dbReference type="WBParaSite" id="ES5_v2.g502.t1"/>
    </source>
</evidence>
<organism evidence="1 2">
    <name type="scientific">Panagrolaimus sp. ES5</name>
    <dbReference type="NCBI Taxonomy" id="591445"/>
    <lineage>
        <taxon>Eukaryota</taxon>
        <taxon>Metazoa</taxon>
        <taxon>Ecdysozoa</taxon>
        <taxon>Nematoda</taxon>
        <taxon>Chromadorea</taxon>
        <taxon>Rhabditida</taxon>
        <taxon>Tylenchina</taxon>
        <taxon>Panagrolaimomorpha</taxon>
        <taxon>Panagrolaimoidea</taxon>
        <taxon>Panagrolaimidae</taxon>
        <taxon>Panagrolaimus</taxon>
    </lineage>
</organism>
<dbReference type="WBParaSite" id="ES5_v2.g502.t1">
    <property type="protein sequence ID" value="ES5_v2.g502.t1"/>
    <property type="gene ID" value="ES5_v2.g502"/>
</dbReference>
<proteinExistence type="predicted"/>
<sequence length="426" mass="50261">MSQHSSLNRFDEDENFCDECEQEDESESEAEDEDDTQMIQKNVFMMQLQKMDLFIAQDMETGHFDVTFEVDKKLIYAHKFNLCSASEVFQRQFSKRWSKKAEQNETIKIEHYGYEEFWQFLCFIYSGTCALSNETVFSIAGMAEFYGIPTLKEYCDVFLSKLENDIDMINIFEKADFAQSYSLSKYLKSLKRFICQNLDALIKADDFFFYEKSFIEILVTVDRNYDEEQFFVKVYHWALQQANLKKEAAESEEFNLDLAIKNELRGIICHIKFSRMNLQFLLDFIGLFFKKTLVKMAEKVAKADRTPSFSQKVLDVVITEASKFLSKIKFSAMSFEFIKNYVVKKSFLFTASELYKIVSKCKRDTEQEAELFETLYGLAEDQEVKKEIQDLDVNYDFSQSIHNALSEILKNIHFHHMPFEFLMDFV</sequence>